<dbReference type="PROSITE" id="PS51257">
    <property type="entry name" value="PROKAR_LIPOPROTEIN"/>
    <property type="match status" value="1"/>
</dbReference>
<organism evidence="1 2">
    <name type="scientific">Phocaeicola dorei</name>
    <dbReference type="NCBI Taxonomy" id="357276"/>
    <lineage>
        <taxon>Bacteria</taxon>
        <taxon>Pseudomonadati</taxon>
        <taxon>Bacteroidota</taxon>
        <taxon>Bacteroidia</taxon>
        <taxon>Bacteroidales</taxon>
        <taxon>Bacteroidaceae</taxon>
        <taxon>Phocaeicola</taxon>
    </lineage>
</organism>
<evidence type="ECO:0000313" key="2">
    <source>
        <dbReference type="Proteomes" id="UP001181086"/>
    </source>
</evidence>
<dbReference type="Gene3D" id="2.60.40.10">
    <property type="entry name" value="Immunoglobulins"/>
    <property type="match status" value="1"/>
</dbReference>
<dbReference type="PANTHER" id="PTHR37833">
    <property type="entry name" value="LIPOPROTEIN-RELATED"/>
    <property type="match status" value="1"/>
</dbReference>
<dbReference type="AlphaFoldDB" id="A0AAE4LV34"/>
<dbReference type="EMBL" id="JAWDEV010000011">
    <property type="protein sequence ID" value="MDU0271542.1"/>
    <property type="molecule type" value="Genomic_DNA"/>
</dbReference>
<dbReference type="InterPro" id="IPR013783">
    <property type="entry name" value="Ig-like_fold"/>
</dbReference>
<comment type="caution">
    <text evidence="1">The sequence shown here is derived from an EMBL/GenBank/DDBJ whole genome shotgun (WGS) entry which is preliminary data.</text>
</comment>
<gene>
    <name evidence="1" type="ORF">RVH45_16925</name>
</gene>
<reference evidence="1" key="1">
    <citation type="submission" date="2023-10" db="EMBL/GenBank/DDBJ databases">
        <title>Genome of Potential pathogenic bacteria in Crohn's disease.</title>
        <authorList>
            <person name="Rodriguez-Palacios A."/>
        </authorList>
    </citation>
    <scope>NUCLEOTIDE SEQUENCE</scope>
    <source>
        <strain evidence="1">CavFT-hAR62</strain>
    </source>
</reference>
<dbReference type="RefSeq" id="WP_054350130.1">
    <property type="nucleotide sequence ID" value="NZ_BAABZF010000001.1"/>
</dbReference>
<dbReference type="PANTHER" id="PTHR37833:SF1">
    <property type="entry name" value="SIGNAL PEPTIDE PROTEIN"/>
    <property type="match status" value="1"/>
</dbReference>
<dbReference type="Pfam" id="PF07610">
    <property type="entry name" value="DUF1573"/>
    <property type="match status" value="1"/>
</dbReference>
<dbReference type="InterPro" id="IPR011467">
    <property type="entry name" value="DUF1573"/>
</dbReference>
<accession>A0AAE4LV34</accession>
<sequence>MKKGWQQIMLYLIVLTSYGCFSDEDKCIRQLVQEVGICLPNASDSCFLIIIPGNGCGSCIQEAMDNIRETTDTIYVFMCDTEKDFFLLSGGKKSTDFSNLYLDKDKVSIRLKMVTTFPMVYFLKDGKYVERWPYQRLTAESRKRMTTLTADKQYIDWGSFRQAEIQEEKVILTNIGTDTLYINAIESSCECTTVQWADSPVPTGECTTLTIHFRAEEEGEFERFIHVHCNVPESPIEISVKGKVQ</sequence>
<evidence type="ECO:0000313" key="1">
    <source>
        <dbReference type="EMBL" id="MDU0271542.1"/>
    </source>
</evidence>
<dbReference type="Proteomes" id="UP001181086">
    <property type="component" value="Unassembled WGS sequence"/>
</dbReference>
<proteinExistence type="predicted"/>
<protein>
    <submittedName>
        <fullName evidence="1">DUF1573 domain-containing protein</fullName>
    </submittedName>
</protein>
<name>A0AAE4LV34_9BACT</name>